<protein>
    <submittedName>
        <fullName evidence="6">ATP-binding protein</fullName>
    </submittedName>
</protein>
<evidence type="ECO:0000256" key="4">
    <source>
        <dbReference type="ARBA" id="ARBA00023186"/>
    </source>
</evidence>
<dbReference type="AlphaFoldDB" id="A0A7V7G5D7"/>
<keyword evidence="2" id="KW-0547">Nucleotide-binding</keyword>
<evidence type="ECO:0000313" key="6">
    <source>
        <dbReference type="EMBL" id="KAA0013794.1"/>
    </source>
</evidence>
<dbReference type="GO" id="GO:0016887">
    <property type="term" value="F:ATP hydrolysis activity"/>
    <property type="evidence" value="ECO:0007669"/>
    <property type="project" value="InterPro"/>
</dbReference>
<dbReference type="EMBL" id="VTPY01000002">
    <property type="protein sequence ID" value="KAA0013794.1"/>
    <property type="molecule type" value="Genomic_DNA"/>
</dbReference>
<dbReference type="GO" id="GO:0051082">
    <property type="term" value="F:unfolded protein binding"/>
    <property type="evidence" value="ECO:0007669"/>
    <property type="project" value="InterPro"/>
</dbReference>
<evidence type="ECO:0000259" key="5">
    <source>
        <dbReference type="Pfam" id="PF24391"/>
    </source>
</evidence>
<feature type="domain" description="HD-CE" evidence="5">
    <location>
        <begin position="54"/>
        <end position="311"/>
    </location>
</feature>
<dbReference type="Pfam" id="PF13589">
    <property type="entry name" value="HATPase_c_3"/>
    <property type="match status" value="1"/>
</dbReference>
<accession>A0A7V7G5D7</accession>
<dbReference type="SUPFAM" id="SSF55874">
    <property type="entry name" value="ATPase domain of HSP90 chaperone/DNA topoisomerase II/histidine kinase"/>
    <property type="match status" value="1"/>
</dbReference>
<dbReference type="Pfam" id="PF24391">
    <property type="entry name" value="HD-CE"/>
    <property type="match status" value="1"/>
</dbReference>
<evidence type="ECO:0000256" key="1">
    <source>
        <dbReference type="ARBA" id="ARBA00008239"/>
    </source>
</evidence>
<keyword evidence="4" id="KW-0143">Chaperone</keyword>
<dbReference type="InterPro" id="IPR001404">
    <property type="entry name" value="Hsp90_fam"/>
</dbReference>
<proteinExistence type="inferred from homology"/>
<comment type="caution">
    <text evidence="6">The sequence shown here is derived from an EMBL/GenBank/DDBJ whole genome shotgun (WGS) entry which is preliminary data.</text>
</comment>
<dbReference type="GO" id="GO:0005524">
    <property type="term" value="F:ATP binding"/>
    <property type="evidence" value="ECO:0007669"/>
    <property type="project" value="UniProtKB-KW"/>
</dbReference>
<keyword evidence="3 6" id="KW-0067">ATP-binding</keyword>
<evidence type="ECO:0000256" key="3">
    <source>
        <dbReference type="ARBA" id="ARBA00022840"/>
    </source>
</evidence>
<dbReference type="Proteomes" id="UP000486760">
    <property type="component" value="Unassembled WGS sequence"/>
</dbReference>
<evidence type="ECO:0000256" key="2">
    <source>
        <dbReference type="ARBA" id="ARBA00022741"/>
    </source>
</evidence>
<comment type="similarity">
    <text evidence="1">Belongs to the heat shock protein 90 family.</text>
</comment>
<dbReference type="InterPro" id="IPR036890">
    <property type="entry name" value="HATPase_C_sf"/>
</dbReference>
<name>A0A7V7G5D7_9GAMM</name>
<reference evidence="6 7" key="1">
    <citation type="submission" date="2019-08" db="EMBL/GenBank/DDBJ databases">
        <title>Bioinformatics analysis of the strain L3 and L5.</title>
        <authorList>
            <person name="Li X."/>
        </authorList>
    </citation>
    <scope>NUCLEOTIDE SEQUENCE [LARGE SCALE GENOMIC DNA]</scope>
    <source>
        <strain evidence="6 7">L5</strain>
    </source>
</reference>
<gene>
    <name evidence="6" type="ORF">F0A17_05455</name>
</gene>
<dbReference type="Gene3D" id="3.30.565.10">
    <property type="entry name" value="Histidine kinase-like ATPase, C-terminal domain"/>
    <property type="match status" value="1"/>
</dbReference>
<dbReference type="PANTHER" id="PTHR11528">
    <property type="entry name" value="HEAT SHOCK PROTEIN 90 FAMILY MEMBER"/>
    <property type="match status" value="1"/>
</dbReference>
<evidence type="ECO:0000313" key="7">
    <source>
        <dbReference type="Proteomes" id="UP000486760"/>
    </source>
</evidence>
<organism evidence="6 7">
    <name type="scientific">Billgrantia pellis</name>
    <dbReference type="NCBI Taxonomy" id="2606936"/>
    <lineage>
        <taxon>Bacteria</taxon>
        <taxon>Pseudomonadati</taxon>
        <taxon>Pseudomonadota</taxon>
        <taxon>Gammaproteobacteria</taxon>
        <taxon>Oceanospirillales</taxon>
        <taxon>Halomonadaceae</taxon>
        <taxon>Billgrantia</taxon>
    </lineage>
</organism>
<dbReference type="InterPro" id="IPR056471">
    <property type="entry name" value="HD-CE"/>
</dbReference>
<dbReference type="GO" id="GO:0140662">
    <property type="term" value="F:ATP-dependent protein folding chaperone"/>
    <property type="evidence" value="ECO:0007669"/>
    <property type="project" value="InterPro"/>
</dbReference>
<sequence>MVLSFERVGNTALWNNTLGVKSGQFNEKREELRASYMNFREKTAHLVSKISGTLPGLTQHDVSHLDALWEVADLICGDSYPFNPIEAYVFGGAILLHDSALCFEAYDGGVEEVRSTAIWKDTLASVLDSVAYDEAVQISDFAALRYLHAHQAESLTEKSWLDPESKSPLFLIENSFFRKHLGRLIGQIAASHHWSIEEVSNKLPLQVNALPGFPRDWRIDPIKIACMLRCADAAHIDNERAPDFLHALIKRRGVSFTHWKAQNKLASVDVDQSDSTGSTLIFTSTHRFLENESEAWWVAYDAVCMVEKEIRASNALLETRSQQALFQVKRVKGVESPELMSKYIQTEGWSPCMAEVYVGNIENLVRTLGGEKLYGESCDKFEVMVRELIQNARDSIQARKELEKDFKGKILISLEKSSTGYCLCIEDDGVGMSKRVLIGPLLDFGTSFWTSTLVHSEFPGLRSSKFKAVGQFGIGFYSVFMGAEKVVVASRPWNGGSSDVWQLNFNRGLSLRPLLKNTKPDDFKTDISTQVKLDLKPEILVNHEEVEVKRNVAGAENLKINAADFISSLCAALDVSVFFKVGNCDYTEIHRNILLQDDYQCWLDRISYAKYQSTYVSNYISNNVERLRPIVEDGLWHGLAAISTSSHVEQSFLNVRTVGNLCSSVHGRSGEDFIGYVNYLPKSARREGLKFSASPQAIESWAKEQIEILHEKGITPLEKCQLAYSLCYFDIDPIDVANVVVCRNNDFEILSFEELALLSVEEGVAFVKASYMDHVDAYSSIKSMEGKALFRPIRNSNFLSLKMLDGKPENDRSVLGCLFRKIIQLGYKPEVRIESEIGKSMFGMNDALIVTSKTN</sequence>
<keyword evidence="7" id="KW-1185">Reference proteome</keyword>